<dbReference type="Gene3D" id="3.40.50.1000">
    <property type="entry name" value="HAD superfamily/HAD-like"/>
    <property type="match status" value="1"/>
</dbReference>
<reference evidence="2 3" key="1">
    <citation type="journal article" date="2017" name="Int. J. Syst. Evol. Microbiol.">
        <title>Ramlibacter alkalitolerans sp. nov., alkali-tolerant bacterium isolated from soil of ginseng.</title>
        <authorList>
            <person name="Lee D.H."/>
            <person name="Cha C.J."/>
        </authorList>
    </citation>
    <scope>NUCLEOTIDE SEQUENCE [LARGE SCALE GENOMIC DNA]</scope>
    <source>
        <strain evidence="2 3">KACC 19305</strain>
    </source>
</reference>
<evidence type="ECO:0000256" key="1">
    <source>
        <dbReference type="ARBA" id="ARBA00009589"/>
    </source>
</evidence>
<accession>A0ABS1JQE4</accession>
<sequence length="209" mass="23346">MRERQLYLDCDGVLADFDHGAERVLGVPLPVYEARHGRAHLWERLAQAPEFFFHLPLMPRATELFAAVRHLHPIILTGLPRGNWAAGQKVRWAERHFPGTKIITCLAVDKRKHCADGDVLVDDTLKYRHLWEQAGGIFIHFRDVDQVLQELAGLFPAIRSAAQGGTPVRPGSREDPVKEISHPWSDGAACGRLFPTCKVASSSPGKPRP</sequence>
<dbReference type="EMBL" id="JAEQND010000008">
    <property type="protein sequence ID" value="MBL0426485.1"/>
    <property type="molecule type" value="Genomic_DNA"/>
</dbReference>
<evidence type="ECO:0000313" key="2">
    <source>
        <dbReference type="EMBL" id="MBL0426485.1"/>
    </source>
</evidence>
<dbReference type="InterPro" id="IPR010708">
    <property type="entry name" value="5'(3')-deoxyribonucleotidase"/>
</dbReference>
<evidence type="ECO:0008006" key="4">
    <source>
        <dbReference type="Google" id="ProtNLM"/>
    </source>
</evidence>
<proteinExistence type="inferred from homology"/>
<dbReference type="InterPro" id="IPR023214">
    <property type="entry name" value="HAD_sf"/>
</dbReference>
<name>A0ABS1JQE4_9BURK</name>
<evidence type="ECO:0000313" key="3">
    <source>
        <dbReference type="Proteomes" id="UP000622707"/>
    </source>
</evidence>
<gene>
    <name evidence="2" type="ORF">JI746_15330</name>
</gene>
<comment type="caution">
    <text evidence="2">The sequence shown here is derived from an EMBL/GenBank/DDBJ whole genome shotgun (WGS) entry which is preliminary data.</text>
</comment>
<organism evidence="2 3">
    <name type="scientific">Ramlibacter alkalitolerans</name>
    <dbReference type="NCBI Taxonomy" id="2039631"/>
    <lineage>
        <taxon>Bacteria</taxon>
        <taxon>Pseudomonadati</taxon>
        <taxon>Pseudomonadota</taxon>
        <taxon>Betaproteobacteria</taxon>
        <taxon>Burkholderiales</taxon>
        <taxon>Comamonadaceae</taxon>
        <taxon>Ramlibacter</taxon>
    </lineage>
</organism>
<dbReference type="Proteomes" id="UP000622707">
    <property type="component" value="Unassembled WGS sequence"/>
</dbReference>
<dbReference type="RefSeq" id="WP_201690650.1">
    <property type="nucleotide sequence ID" value="NZ_JAEQND010000008.1"/>
</dbReference>
<keyword evidence="3" id="KW-1185">Reference proteome</keyword>
<dbReference type="Pfam" id="PF06941">
    <property type="entry name" value="NT5C"/>
    <property type="match status" value="1"/>
</dbReference>
<comment type="similarity">
    <text evidence="1">Belongs to the 5'(3')-deoxyribonucleotidase family.</text>
</comment>
<dbReference type="SUPFAM" id="SSF56784">
    <property type="entry name" value="HAD-like"/>
    <property type="match status" value="1"/>
</dbReference>
<protein>
    <recommendedName>
        <fullName evidence="4">5'-nucleotidase</fullName>
    </recommendedName>
</protein>
<dbReference type="InterPro" id="IPR036412">
    <property type="entry name" value="HAD-like_sf"/>
</dbReference>